<evidence type="ECO:0000313" key="2">
    <source>
        <dbReference type="Proteomes" id="UP000298551"/>
    </source>
</evidence>
<dbReference type="AlphaFoldDB" id="A0A4D6XG73"/>
<protein>
    <submittedName>
        <fullName evidence="1">Uncharacterized protein</fullName>
    </submittedName>
</protein>
<name>A0A4D6XG73_PSEPU</name>
<dbReference type="EMBL" id="CP039371">
    <property type="protein sequence ID" value="QCI15392.1"/>
    <property type="molecule type" value="Genomic_DNA"/>
</dbReference>
<gene>
    <name evidence="1" type="ORF">E6B08_03860</name>
</gene>
<organism evidence="1 2">
    <name type="scientific">Pseudomonas putida</name>
    <name type="common">Arthrobacter siderocapsulatus</name>
    <dbReference type="NCBI Taxonomy" id="303"/>
    <lineage>
        <taxon>Bacteria</taxon>
        <taxon>Pseudomonadati</taxon>
        <taxon>Pseudomonadota</taxon>
        <taxon>Gammaproteobacteria</taxon>
        <taxon>Pseudomonadales</taxon>
        <taxon>Pseudomonadaceae</taxon>
        <taxon>Pseudomonas</taxon>
    </lineage>
</organism>
<accession>A0A4D6XG73</accession>
<proteinExistence type="predicted"/>
<sequence>MKRLGVTDSAAGRQLLTDHLTLSAKTQGNVIKTFSNQYGTFEVRESLLMGPSGKAANLQSTFQVLEDGTRKLSTVIPIH</sequence>
<dbReference type="OrthoDB" id="6984417at2"/>
<dbReference type="Proteomes" id="UP000298551">
    <property type="component" value="Chromosome"/>
</dbReference>
<reference evidence="2" key="1">
    <citation type="submission" date="2019-04" db="EMBL/GenBank/DDBJ databases">
        <title>Genome sequence of Pseudomonas putida 1290, an auxin catabolizing strain.</title>
        <authorList>
            <person name="Laird T.S."/>
            <person name="Leveau J.H.J."/>
        </authorList>
    </citation>
    <scope>NUCLEOTIDE SEQUENCE [LARGE SCALE GENOMIC DNA]</scope>
    <source>
        <strain evidence="2">1290</strain>
    </source>
</reference>
<evidence type="ECO:0000313" key="1">
    <source>
        <dbReference type="EMBL" id="QCI15392.1"/>
    </source>
</evidence>